<keyword evidence="1" id="KW-0732">Signal</keyword>
<dbReference type="RefSeq" id="WP_188793889.1">
    <property type="nucleotide sequence ID" value="NZ_BMJA01000001.1"/>
</dbReference>
<protein>
    <recommendedName>
        <fullName evidence="4">Lipoprotein</fullName>
    </recommendedName>
</protein>
<evidence type="ECO:0008006" key="4">
    <source>
        <dbReference type="Google" id="ProtNLM"/>
    </source>
</evidence>
<accession>A0ABQ1FSR5</accession>
<dbReference type="EMBL" id="BMJA01000001">
    <property type="protein sequence ID" value="GGA29582.1"/>
    <property type="molecule type" value="Genomic_DNA"/>
</dbReference>
<proteinExistence type="predicted"/>
<evidence type="ECO:0000313" key="3">
    <source>
        <dbReference type="Proteomes" id="UP000620046"/>
    </source>
</evidence>
<evidence type="ECO:0000256" key="1">
    <source>
        <dbReference type="SAM" id="SignalP"/>
    </source>
</evidence>
<gene>
    <name evidence="2" type="ORF">GCM10010981_18170</name>
</gene>
<dbReference type="Proteomes" id="UP000620046">
    <property type="component" value="Unassembled WGS sequence"/>
</dbReference>
<sequence length="191" mass="20922">MKRLRSVLGAILVIWVHVACASQPPKTEDCPNPYAAFGLQAFNEPTLTAAGKSSSYFAVRFTYLPTFRHPITLRYEENGPMTVRRVVVLTGRFGYSAGDIGFQNTDKPSRSEIDGIKAALNGAGFWTLPATDNVMGADGDILTIEVVDKGECKALSRWQPDSNAASRGLTKLVNLYTALFERAGVWRDVHP</sequence>
<reference evidence="3" key="1">
    <citation type="journal article" date="2019" name="Int. J. Syst. Evol. Microbiol.">
        <title>The Global Catalogue of Microorganisms (GCM) 10K type strain sequencing project: providing services to taxonomists for standard genome sequencing and annotation.</title>
        <authorList>
            <consortium name="The Broad Institute Genomics Platform"/>
            <consortium name="The Broad Institute Genome Sequencing Center for Infectious Disease"/>
            <person name="Wu L."/>
            <person name="Ma J."/>
        </authorList>
    </citation>
    <scope>NUCLEOTIDE SEQUENCE [LARGE SCALE GENOMIC DNA]</scope>
    <source>
        <strain evidence="3">CGMCC 1.15439</strain>
    </source>
</reference>
<keyword evidence="3" id="KW-1185">Reference proteome</keyword>
<organism evidence="2 3">
    <name type="scientific">Dyella nitratireducens</name>
    <dbReference type="NCBI Taxonomy" id="1849580"/>
    <lineage>
        <taxon>Bacteria</taxon>
        <taxon>Pseudomonadati</taxon>
        <taxon>Pseudomonadota</taxon>
        <taxon>Gammaproteobacteria</taxon>
        <taxon>Lysobacterales</taxon>
        <taxon>Rhodanobacteraceae</taxon>
        <taxon>Dyella</taxon>
    </lineage>
</organism>
<evidence type="ECO:0000313" key="2">
    <source>
        <dbReference type="EMBL" id="GGA29582.1"/>
    </source>
</evidence>
<comment type="caution">
    <text evidence="2">The sequence shown here is derived from an EMBL/GenBank/DDBJ whole genome shotgun (WGS) entry which is preliminary data.</text>
</comment>
<feature type="signal peptide" evidence="1">
    <location>
        <begin position="1"/>
        <end position="21"/>
    </location>
</feature>
<name>A0ABQ1FSR5_9GAMM</name>
<feature type="chain" id="PRO_5045041278" description="Lipoprotein" evidence="1">
    <location>
        <begin position="22"/>
        <end position="191"/>
    </location>
</feature>